<evidence type="ECO:0000256" key="4">
    <source>
        <dbReference type="ARBA" id="ARBA00023157"/>
    </source>
</evidence>
<evidence type="ECO:0000256" key="7">
    <source>
        <dbReference type="SAM" id="MobiDB-lite"/>
    </source>
</evidence>
<keyword evidence="2 8" id="KW-0732">Signal</keyword>
<evidence type="ECO:0000256" key="6">
    <source>
        <dbReference type="PROSITE-ProRule" id="PRU00076"/>
    </source>
</evidence>
<feature type="disulfide bond" evidence="6">
    <location>
        <begin position="741"/>
        <end position="750"/>
    </location>
</feature>
<comment type="caution">
    <text evidence="6">Lacks conserved residue(s) required for the propagation of feature annotation.</text>
</comment>
<dbReference type="OrthoDB" id="283575at2759"/>
<feature type="chain" id="PRO_5032558294" description="EGF-like domain-containing protein" evidence="8">
    <location>
        <begin position="25"/>
        <end position="836"/>
    </location>
</feature>
<dbReference type="SMART" id="SM00181">
    <property type="entry name" value="EGF"/>
    <property type="match status" value="1"/>
</dbReference>
<dbReference type="Gene3D" id="2.10.25.10">
    <property type="entry name" value="Laminin"/>
    <property type="match status" value="1"/>
</dbReference>
<feature type="region of interest" description="Disordered" evidence="7">
    <location>
        <begin position="761"/>
        <end position="813"/>
    </location>
</feature>
<evidence type="ECO:0000313" key="11">
    <source>
        <dbReference type="Proteomes" id="UP000660262"/>
    </source>
</evidence>
<dbReference type="EMBL" id="BNJQ01000033">
    <property type="protein sequence ID" value="GHP11293.1"/>
    <property type="molecule type" value="Genomic_DNA"/>
</dbReference>
<gene>
    <name evidence="10" type="ORF">PPROV_001002100</name>
</gene>
<name>A0A830HX38_9CHLO</name>
<dbReference type="Proteomes" id="UP000660262">
    <property type="component" value="Unassembled WGS sequence"/>
</dbReference>
<evidence type="ECO:0000256" key="8">
    <source>
        <dbReference type="SAM" id="SignalP"/>
    </source>
</evidence>
<dbReference type="SUPFAM" id="SSF75011">
    <property type="entry name" value="3-carboxy-cis,cis-mucoante lactonizing enzyme"/>
    <property type="match status" value="1"/>
</dbReference>
<feature type="region of interest" description="Disordered" evidence="7">
    <location>
        <begin position="356"/>
        <end position="375"/>
    </location>
</feature>
<dbReference type="InterPro" id="IPR011042">
    <property type="entry name" value="6-blade_b-propeller_TolB-like"/>
</dbReference>
<evidence type="ECO:0000256" key="1">
    <source>
        <dbReference type="ARBA" id="ARBA00022536"/>
    </source>
</evidence>
<dbReference type="PROSITE" id="PS01186">
    <property type="entry name" value="EGF_2"/>
    <property type="match status" value="1"/>
</dbReference>
<dbReference type="Gene3D" id="2.120.10.30">
    <property type="entry name" value="TolB, C-terminal domain"/>
    <property type="match status" value="1"/>
</dbReference>
<feature type="compositionally biased region" description="Low complexity" evidence="7">
    <location>
        <begin position="209"/>
        <end position="230"/>
    </location>
</feature>
<feature type="region of interest" description="Disordered" evidence="7">
    <location>
        <begin position="205"/>
        <end position="233"/>
    </location>
</feature>
<comment type="caution">
    <text evidence="10">The sequence shown here is derived from an EMBL/GenBank/DDBJ whole genome shotgun (WGS) entry which is preliminary data.</text>
</comment>
<dbReference type="InterPro" id="IPR000742">
    <property type="entry name" value="EGF"/>
</dbReference>
<feature type="signal peptide" evidence="8">
    <location>
        <begin position="1"/>
        <end position="24"/>
    </location>
</feature>
<keyword evidence="1 6" id="KW-0245">EGF-like domain</keyword>
<dbReference type="SUPFAM" id="SSF57196">
    <property type="entry name" value="EGF/Laminin"/>
    <property type="match status" value="1"/>
</dbReference>
<reference evidence="10" key="1">
    <citation type="submission" date="2020-10" db="EMBL/GenBank/DDBJ databases">
        <title>Unveiling of a novel bifunctional photoreceptor, Dualchrome1, isolated from a cosmopolitan green alga.</title>
        <authorList>
            <person name="Suzuki S."/>
            <person name="Kawachi M."/>
        </authorList>
    </citation>
    <scope>NUCLEOTIDE SEQUENCE</scope>
    <source>
        <strain evidence="10">NIES 2893</strain>
    </source>
</reference>
<dbReference type="CDD" id="cd00054">
    <property type="entry name" value="EGF_CA"/>
    <property type="match status" value="1"/>
</dbReference>
<feature type="compositionally biased region" description="Low complexity" evidence="7">
    <location>
        <begin position="762"/>
        <end position="813"/>
    </location>
</feature>
<evidence type="ECO:0000313" key="10">
    <source>
        <dbReference type="EMBL" id="GHP11293.1"/>
    </source>
</evidence>
<evidence type="ECO:0000256" key="3">
    <source>
        <dbReference type="ARBA" id="ARBA00022737"/>
    </source>
</evidence>
<evidence type="ECO:0000256" key="5">
    <source>
        <dbReference type="ARBA" id="ARBA00023180"/>
    </source>
</evidence>
<dbReference type="PROSITE" id="PS50026">
    <property type="entry name" value="EGF_3"/>
    <property type="match status" value="1"/>
</dbReference>
<accession>A0A830HX38</accession>
<feature type="domain" description="EGF-like" evidence="9">
    <location>
        <begin position="716"/>
        <end position="751"/>
    </location>
</feature>
<dbReference type="AlphaFoldDB" id="A0A830HX38"/>
<dbReference type="PROSITE" id="PS00022">
    <property type="entry name" value="EGF_1"/>
    <property type="match status" value="1"/>
</dbReference>
<protein>
    <recommendedName>
        <fullName evidence="9">EGF-like domain-containing protein</fullName>
    </recommendedName>
</protein>
<evidence type="ECO:0000256" key="2">
    <source>
        <dbReference type="ARBA" id="ARBA00022729"/>
    </source>
</evidence>
<organism evidence="10 11">
    <name type="scientific">Pycnococcus provasolii</name>
    <dbReference type="NCBI Taxonomy" id="41880"/>
    <lineage>
        <taxon>Eukaryota</taxon>
        <taxon>Viridiplantae</taxon>
        <taxon>Chlorophyta</taxon>
        <taxon>Pseudoscourfieldiophyceae</taxon>
        <taxon>Pseudoscourfieldiales</taxon>
        <taxon>Pycnococcaceae</taxon>
        <taxon>Pycnococcus</taxon>
    </lineage>
</organism>
<keyword evidence="4 6" id="KW-1015">Disulfide bond</keyword>
<keyword evidence="11" id="KW-1185">Reference proteome</keyword>
<dbReference type="Pfam" id="PF00008">
    <property type="entry name" value="EGF"/>
    <property type="match status" value="1"/>
</dbReference>
<sequence length="836" mass="91095">MPVASATRMLTLALLSVLLQRTYARAPCLATDTCHLPYDVDTVVDRVEQLHHTHKVCFPPSVQDFKLSDLHHANAQNNEMYVTVVGTFYTGCTPGRQDFPTYQQVYDLLQQVYYDPKVKPHFVASLKGGVNSHICEAWGKRGMSNVTTPVTVVDDSNRNLHYTFFTNAHPEYVVLDVDLRVHARFPAANFTLLEKSVRDLMDKRIQEGPPTTKKTDTTATPDDSPTQQTTYSSGTCVPSFGAKPSAAKLTPLPIKPALKAHVRNPRDISFHPQTKELWVAMNDTELMLLLDISNASNITGVTRRDRAPYHYMANIAAFSFDERGNFATCQEAENNYHYQDVPNYFMGPTLYDSHESHPQVVTSDGKPCPDDRPSAALDGTPDESCFFWHDDMLHAAPFCVGIVHEHDSGTTHDNVYWAVAQAYDPLDARYDGKVSMLIRYDFEQPHGPGSLDHSMAAVRRYTDVLVGRVPGVVSHLTYDASSKRLFIVDSDAGRVVAVDVQSGRFEGPAREDFYGNYSIWSSPETTFEYSVYGCTSHATFAENLGTPAGAVITEHHLIVVDYASGDIIALELPTGKEVARVATGIRGLQGLAIDDAGKLYVAGGKNGEIFMLVASEPCAQADIPVGTPPAFPVPDEVSMQCPALPENATRLGYEINHIAHDCGYGNISDMCLGEQYGMSRETCYGNPDEIVKTDTGYGDLNTFNNDMLLMTGYLCHKCLPEVCMNGGKCSNIWSVGFTCTCPDGFAGTLCEIDVKKREELVTAPTTTTLPTPTTTQAPTTDAPSTASTTSGSSPSTTTPKETPSTTGGSPATSSALNNAVSTFTLLAVSVIGIAIR</sequence>
<keyword evidence="5" id="KW-0325">Glycoprotein</keyword>
<proteinExistence type="predicted"/>
<evidence type="ECO:0000259" key="9">
    <source>
        <dbReference type="PROSITE" id="PS50026"/>
    </source>
</evidence>
<keyword evidence="3" id="KW-0677">Repeat</keyword>
<dbReference type="FunFam" id="2.10.25.10:FF:000173">
    <property type="entry name" value="Neurogenic locus notch protein 2"/>
    <property type="match status" value="1"/>
</dbReference>